<dbReference type="Pfam" id="PF11751">
    <property type="entry name" value="PorP_SprF"/>
    <property type="match status" value="1"/>
</dbReference>
<reference evidence="1" key="1">
    <citation type="submission" date="2022-04" db="EMBL/GenBank/DDBJ databases">
        <title>Consumption of N2O by Flavobacterium azooxidireducens sp. nov. isolated from Decomposing Leaf Litter of Phragmites australis (Cav.).</title>
        <authorList>
            <person name="Behrendt U."/>
            <person name="Spanner T."/>
            <person name="Augustin J."/>
            <person name="Horn M.A."/>
            <person name="Kolb S."/>
            <person name="Ulrich A."/>
        </authorList>
    </citation>
    <scope>NUCLEOTIDE SEQUENCE</scope>
    <source>
        <strain evidence="1">IGB 4-14</strain>
    </source>
</reference>
<gene>
    <name evidence="1" type="ORF">M0M57_12715</name>
</gene>
<name>A0ABY4KCG5_9FLAO</name>
<evidence type="ECO:0000313" key="2">
    <source>
        <dbReference type="Proteomes" id="UP000830583"/>
    </source>
</evidence>
<proteinExistence type="predicted"/>
<evidence type="ECO:0000313" key="1">
    <source>
        <dbReference type="EMBL" id="UPQ78477.1"/>
    </source>
</evidence>
<dbReference type="Proteomes" id="UP000830583">
    <property type="component" value="Chromosome"/>
</dbReference>
<dbReference type="RefSeq" id="WP_248433402.1">
    <property type="nucleotide sequence ID" value="NZ_CP096205.1"/>
</dbReference>
<dbReference type="NCBIfam" id="TIGR03519">
    <property type="entry name" value="T9SS_PorP_fam"/>
    <property type="match status" value="1"/>
</dbReference>
<sequence length="308" mass="34724">MKLYIKETYIALLGLFFTIVCTAQQDPGYTQYMYNAMTVNSAYAGSTGALEAVLLHRSQWTGIDGAPETQAFTIHSPLRNENVGLGLSIVNDKLGPSRELYMDANFSYTIALSQRTKLAFGLKAGARMMNIDWTKGQYYDPVDALLNNNIDNKINPSLGAGLFLHTEKWYLGTSVPSFIRGDYYDDIQESVVSERLHYYLIGGYVFDLSDNLKFKPAFLAKAVSGAPITYDISANFLIQEKFTVGASHRWDDSVSALFGFQISNNFFIGYAFDYSVTELNKYNDGSHEFILRYQLQKSPKQIKSPRFF</sequence>
<organism evidence="1 2">
    <name type="scientific">Flavobacterium azooxidireducens</name>
    <dbReference type="NCBI Taxonomy" id="1871076"/>
    <lineage>
        <taxon>Bacteria</taxon>
        <taxon>Pseudomonadati</taxon>
        <taxon>Bacteroidota</taxon>
        <taxon>Flavobacteriia</taxon>
        <taxon>Flavobacteriales</taxon>
        <taxon>Flavobacteriaceae</taxon>
        <taxon>Flavobacterium</taxon>
    </lineage>
</organism>
<protein>
    <submittedName>
        <fullName evidence="1">Type IX secretion system membrane protein PorP/SprF</fullName>
    </submittedName>
</protein>
<dbReference type="EMBL" id="CP096205">
    <property type="protein sequence ID" value="UPQ78477.1"/>
    <property type="molecule type" value="Genomic_DNA"/>
</dbReference>
<accession>A0ABY4KCG5</accession>
<keyword evidence="2" id="KW-1185">Reference proteome</keyword>
<dbReference type="InterPro" id="IPR019861">
    <property type="entry name" value="PorP/SprF_Bacteroidetes"/>
</dbReference>